<dbReference type="GO" id="GO:0030973">
    <property type="term" value="F:molybdate ion binding"/>
    <property type="evidence" value="ECO:0007669"/>
    <property type="project" value="TreeGrafter"/>
</dbReference>
<dbReference type="AlphaFoldDB" id="A0A432V0B5"/>
<sequence>MPDALKVMSTLAVALALKRSILFAWEASGRKVDMQWNPTGVLVERVRGGERADVIISIDEPTLALAGEGVLSVSTIRPLARAGFGLAVRAGAPRPDISSPETFKAALLASRAIAYSLTGASGLHLQEVARALGIADEVEARAVTIPAGFTAEKLISGEADLAVQQISELMSVEGVDIVGPFPAVWQKHTDFSAAAFCEARRPAEALAFIDHLASPASMQAYANAGLAPRAAGTSS</sequence>
<organism evidence="1 2">
    <name type="scientific">Borborobacter arsenicus</name>
    <dbReference type="NCBI Taxonomy" id="1851146"/>
    <lineage>
        <taxon>Bacteria</taxon>
        <taxon>Pseudomonadati</taxon>
        <taxon>Pseudomonadota</taxon>
        <taxon>Alphaproteobacteria</taxon>
        <taxon>Hyphomicrobiales</taxon>
        <taxon>Phyllobacteriaceae</taxon>
        <taxon>Borborobacter</taxon>
    </lineage>
</organism>
<dbReference type="GO" id="GO:0015689">
    <property type="term" value="P:molybdate ion transport"/>
    <property type="evidence" value="ECO:0007669"/>
    <property type="project" value="TreeGrafter"/>
</dbReference>
<comment type="caution">
    <text evidence="1">The sequence shown here is derived from an EMBL/GenBank/DDBJ whole genome shotgun (WGS) entry which is preliminary data.</text>
</comment>
<evidence type="ECO:0000313" key="2">
    <source>
        <dbReference type="Proteomes" id="UP000281647"/>
    </source>
</evidence>
<dbReference type="PANTHER" id="PTHR30632:SF11">
    <property type="entry name" value="BLR4797 PROTEIN"/>
    <property type="match status" value="1"/>
</dbReference>
<dbReference type="SUPFAM" id="SSF53850">
    <property type="entry name" value="Periplasmic binding protein-like II"/>
    <property type="match status" value="1"/>
</dbReference>
<dbReference type="EMBL" id="RKST01000035">
    <property type="protein sequence ID" value="RUM95619.1"/>
    <property type="molecule type" value="Genomic_DNA"/>
</dbReference>
<proteinExistence type="predicted"/>
<name>A0A432V0B5_9HYPH</name>
<dbReference type="OrthoDB" id="8216219at2"/>
<accession>A0A432V0B5</accession>
<protein>
    <submittedName>
        <fullName evidence="1">ABC transporter substrate-binding protein</fullName>
    </submittedName>
</protein>
<dbReference type="RefSeq" id="WP_128628538.1">
    <property type="nucleotide sequence ID" value="NZ_RKST01000035.1"/>
</dbReference>
<keyword evidence="2" id="KW-1185">Reference proteome</keyword>
<gene>
    <name evidence="1" type="ORF">EET67_22295</name>
</gene>
<dbReference type="InterPro" id="IPR050682">
    <property type="entry name" value="ModA/WtpA"/>
</dbReference>
<reference evidence="1 2" key="1">
    <citation type="submission" date="2018-11" db="EMBL/GenBank/DDBJ databases">
        <title>Pseudaminobacter arsenicus sp. nov., an arsenic-resistant bacterium isolated from arsenic-rich aquifers.</title>
        <authorList>
            <person name="Mu Y."/>
        </authorList>
    </citation>
    <scope>NUCLEOTIDE SEQUENCE [LARGE SCALE GENOMIC DNA]</scope>
    <source>
        <strain evidence="1 2">CB3</strain>
    </source>
</reference>
<dbReference type="Gene3D" id="3.40.190.10">
    <property type="entry name" value="Periplasmic binding protein-like II"/>
    <property type="match status" value="2"/>
</dbReference>
<dbReference type="PANTHER" id="PTHR30632">
    <property type="entry name" value="MOLYBDATE-BINDING PERIPLASMIC PROTEIN"/>
    <property type="match status" value="1"/>
</dbReference>
<dbReference type="Pfam" id="PF13531">
    <property type="entry name" value="SBP_bac_11"/>
    <property type="match status" value="1"/>
</dbReference>
<dbReference type="Proteomes" id="UP000281647">
    <property type="component" value="Unassembled WGS sequence"/>
</dbReference>
<evidence type="ECO:0000313" key="1">
    <source>
        <dbReference type="EMBL" id="RUM95619.1"/>
    </source>
</evidence>